<feature type="transmembrane region" description="Helical" evidence="1">
    <location>
        <begin position="202"/>
        <end position="226"/>
    </location>
</feature>
<protein>
    <submittedName>
        <fullName evidence="3">EpsG family protein</fullName>
    </submittedName>
</protein>
<accession>A0ABV2A5H3</accession>
<reference evidence="3 4" key="1">
    <citation type="submission" date="2024-06" db="EMBL/GenBank/DDBJ databases">
        <authorList>
            <person name="Li Z."/>
            <person name="Jiang Y."/>
        </authorList>
    </citation>
    <scope>NUCLEOTIDE SEQUENCE [LARGE SCALE GENOMIC DNA]</scope>
    <source>
        <strain evidence="3 4">HSW-8</strain>
    </source>
</reference>
<feature type="transmembrane region" description="Helical" evidence="1">
    <location>
        <begin position="128"/>
        <end position="159"/>
    </location>
</feature>
<sequence>MTIYFAFLAVLLLAAAAEFTAGQRGLPYQLSLGVTTIFVAGRFETGNDWLSYREIYTSLPGLADLSFSDLVAYSAVLGKEPGYLLLNVVLKTLTSDFYAVTCTCACFQIWSLNRFLKTVTHYRATVLAISVGWLLFSVYFSVIRQGVAIAFFLLFILAWCDGRRWTGLLLALLGTAFHVTVIIYLAIFFLARTVQLKSAWSISFCAAYGWALASIVFDVTLSGLLLQPLTNLPIELIASKITYYIGERSSAGNFSTSSIDVAYVLIASPTIFSILNRMRPGSMSPIEKAMLGFSVIAILWQLLFINETVLRNRVMYVAYTFQFILITHWIASKGLQAKVIYIAAVASVYALFYGMFLGAPYSKTFVPYQSAFGHYVLGEQSTGETRTREVLRDVYK</sequence>
<feature type="signal peptide" evidence="2">
    <location>
        <begin position="1"/>
        <end position="21"/>
    </location>
</feature>
<feature type="chain" id="PRO_5045650236" evidence="2">
    <location>
        <begin position="22"/>
        <end position="396"/>
    </location>
</feature>
<dbReference type="RefSeq" id="WP_352886431.1">
    <property type="nucleotide sequence ID" value="NZ_JBEPIJ010000001.1"/>
</dbReference>
<dbReference type="InterPro" id="IPR049458">
    <property type="entry name" value="EpsG-like"/>
</dbReference>
<feature type="transmembrane region" description="Helical" evidence="1">
    <location>
        <begin position="339"/>
        <end position="359"/>
    </location>
</feature>
<feature type="transmembrane region" description="Helical" evidence="1">
    <location>
        <begin position="290"/>
        <end position="310"/>
    </location>
</feature>
<evidence type="ECO:0000313" key="4">
    <source>
        <dbReference type="Proteomes" id="UP001465331"/>
    </source>
</evidence>
<keyword evidence="4" id="KW-1185">Reference proteome</keyword>
<keyword evidence="2" id="KW-0732">Signal</keyword>
<name>A0ABV2A5H3_9GAMM</name>
<comment type="caution">
    <text evidence="3">The sequence shown here is derived from an EMBL/GenBank/DDBJ whole genome shotgun (WGS) entry which is preliminary data.</text>
</comment>
<dbReference type="Pfam" id="PF14897">
    <property type="entry name" value="EpsG"/>
    <property type="match status" value="1"/>
</dbReference>
<keyword evidence="1" id="KW-0812">Transmembrane</keyword>
<feature type="transmembrane region" description="Helical" evidence="1">
    <location>
        <begin position="261"/>
        <end position="278"/>
    </location>
</feature>
<keyword evidence="1" id="KW-1133">Transmembrane helix</keyword>
<evidence type="ECO:0000256" key="2">
    <source>
        <dbReference type="SAM" id="SignalP"/>
    </source>
</evidence>
<evidence type="ECO:0000256" key="1">
    <source>
        <dbReference type="SAM" id="Phobius"/>
    </source>
</evidence>
<feature type="transmembrane region" description="Helical" evidence="1">
    <location>
        <begin position="165"/>
        <end position="190"/>
    </location>
</feature>
<feature type="transmembrane region" description="Helical" evidence="1">
    <location>
        <begin position="97"/>
        <end position="116"/>
    </location>
</feature>
<feature type="transmembrane region" description="Helical" evidence="1">
    <location>
        <begin position="316"/>
        <end position="332"/>
    </location>
</feature>
<proteinExistence type="predicted"/>
<dbReference type="Proteomes" id="UP001465331">
    <property type="component" value="Unassembled WGS sequence"/>
</dbReference>
<keyword evidence="1" id="KW-0472">Membrane</keyword>
<organism evidence="3 4">
    <name type="scientific">Sinimarinibacterium thermocellulolyticum</name>
    <dbReference type="NCBI Taxonomy" id="3170016"/>
    <lineage>
        <taxon>Bacteria</taxon>
        <taxon>Pseudomonadati</taxon>
        <taxon>Pseudomonadota</taxon>
        <taxon>Gammaproteobacteria</taxon>
        <taxon>Nevskiales</taxon>
        <taxon>Nevskiaceae</taxon>
        <taxon>Sinimarinibacterium</taxon>
    </lineage>
</organism>
<dbReference type="EMBL" id="JBEPIJ010000001">
    <property type="protein sequence ID" value="MES0872510.1"/>
    <property type="molecule type" value="Genomic_DNA"/>
</dbReference>
<gene>
    <name evidence="3" type="ORF">ABSH63_00565</name>
</gene>
<evidence type="ECO:0000313" key="3">
    <source>
        <dbReference type="EMBL" id="MES0872510.1"/>
    </source>
</evidence>